<keyword evidence="3" id="KW-1185">Reference proteome</keyword>
<evidence type="ECO:0000256" key="1">
    <source>
        <dbReference type="ARBA" id="ARBA00023121"/>
    </source>
</evidence>
<dbReference type="InterPro" id="IPR043168">
    <property type="entry name" value="DegV_C"/>
</dbReference>
<dbReference type="InterPro" id="IPR003797">
    <property type="entry name" value="DegV"/>
</dbReference>
<gene>
    <name evidence="2" type="ORF">FGS76_16960</name>
</gene>
<dbReference type="EMBL" id="VCQT01000045">
    <property type="protein sequence ID" value="TMW10992.1"/>
    <property type="molecule type" value="Genomic_DNA"/>
</dbReference>
<dbReference type="PROSITE" id="PS51482">
    <property type="entry name" value="DEGV"/>
    <property type="match status" value="1"/>
</dbReference>
<name>A0ABY2XH30_9GAMM</name>
<comment type="caution">
    <text evidence="2">The sequence shown here is derived from an EMBL/GenBank/DDBJ whole genome shotgun (WGS) entry which is preliminary data.</text>
</comment>
<dbReference type="Gene3D" id="3.30.1180.10">
    <property type="match status" value="1"/>
</dbReference>
<sequence>MRIGLVVDSGCDLPKSFIDAHGLLVLPVSIRLGEQLIVDDRDPLRTRHFYATEAAEKAHGAESVPFTMEQIKTLFLEKVVLDFDYALVQTVPKSRSPIFANATEASHAILREYKPIRKQAGVEGPFALRVTDSQTLFAGQGVLAAATARLIESGMKITEIRQTVEVLASQATGYAVVPDIYYLHKRAKKRGDKSVSWAGALLGNALDIKPVLCARQDETFPVAKMRGFDAGAEAMFRHAVRCIERGLSAPVICISYAGDENLIRQMPGFDKLTEAARAKDVALLLTPMGLTGAVNLGPGALSLGMIVDDPTFLE</sequence>
<keyword evidence="1" id="KW-0446">Lipid-binding</keyword>
<dbReference type="Proteomes" id="UP000739180">
    <property type="component" value="Unassembled WGS sequence"/>
</dbReference>
<accession>A0ABY2XH30</accession>
<proteinExistence type="predicted"/>
<evidence type="ECO:0000313" key="2">
    <source>
        <dbReference type="EMBL" id="TMW10992.1"/>
    </source>
</evidence>
<dbReference type="Pfam" id="PF02645">
    <property type="entry name" value="DegV"/>
    <property type="match status" value="1"/>
</dbReference>
<reference evidence="2 3" key="1">
    <citation type="submission" date="2019-05" db="EMBL/GenBank/DDBJ databases">
        <title>Genome of Alcanivorax gelatiniphagus, an oil degrading marine bacteria.</title>
        <authorList>
            <person name="Kwon K.K."/>
        </authorList>
    </citation>
    <scope>NUCLEOTIDE SEQUENCE [LARGE SCALE GENOMIC DNA]</scope>
    <source>
        <strain evidence="2 3">MEBiC 08158</strain>
    </source>
</reference>
<dbReference type="InterPro" id="IPR050270">
    <property type="entry name" value="DegV_domain_contain"/>
</dbReference>
<dbReference type="PANTHER" id="PTHR33434:SF2">
    <property type="entry name" value="FATTY ACID-BINDING PROTEIN TM_1468"/>
    <property type="match status" value="1"/>
</dbReference>
<organism evidence="2 3">
    <name type="scientific">Alloalcanivorax gelatiniphagus</name>
    <dbReference type="NCBI Taxonomy" id="1194167"/>
    <lineage>
        <taxon>Bacteria</taxon>
        <taxon>Pseudomonadati</taxon>
        <taxon>Pseudomonadota</taxon>
        <taxon>Gammaproteobacteria</taxon>
        <taxon>Oceanospirillales</taxon>
        <taxon>Alcanivoracaceae</taxon>
        <taxon>Alloalcanivorax</taxon>
    </lineage>
</organism>
<protein>
    <submittedName>
        <fullName evidence="2">EDD domain protein</fullName>
    </submittedName>
</protein>
<dbReference type="Gene3D" id="3.40.50.10170">
    <property type="match status" value="1"/>
</dbReference>
<dbReference type="SUPFAM" id="SSF82549">
    <property type="entry name" value="DAK1/DegV-like"/>
    <property type="match status" value="1"/>
</dbReference>
<evidence type="ECO:0000313" key="3">
    <source>
        <dbReference type="Proteomes" id="UP000739180"/>
    </source>
</evidence>
<dbReference type="PANTHER" id="PTHR33434">
    <property type="entry name" value="DEGV DOMAIN-CONTAINING PROTEIN DR_1986-RELATED"/>
    <property type="match status" value="1"/>
</dbReference>
<dbReference type="RefSeq" id="WP_138773828.1">
    <property type="nucleotide sequence ID" value="NZ_JBHSSX010000110.1"/>
</dbReference>